<dbReference type="GeneID" id="111298039"/>
<dbReference type="InterPro" id="IPR012474">
    <property type="entry name" value="Frigida"/>
</dbReference>
<sequence>MDARGLILFLSKHVEDHNQMRHEISNALQLAPDPAKLVLDALSSFYRSKSGEGFKGAALSNVRKSCILLLEQLMTCSVQIERQVNEEALKLAVEWKQRMEEKYPQGVMAYGFLQFIVTYCLSSAYNMDELLHLLVTASEYRQSPDLCLALGFADKILILIENLIKNNLRLEAIAYICAFDVADKFPPAHLLNDHVKYSKMSKYKNFKKSNVKLNQTIDQEIAIMRRVLRCIADHKLESLYPTEDLENYIVQLEMQKEQGNDTAKREKKKAERKKNLSVPSSKAKPQHEGEIKWPSTNMSAEAAPSLSGSAGCSLNLKPSLLEQSVSSIADQAAACSLWDSTAFSVDTNSFNSQHGSSIANNRSLEQFTSPGAVNKATPESSIHHAQVKIDQRQLENFQLDGFVPSEASIDLQSCSTSMDARGLILFLCEHVEDHDLMCCEISDALQLAPDPAKLVLDALSMFYHSKSGDAPKKKKNLGDGFNRDASGEVRKSCILLMEQLRTFPLQIEPHVNEEVMKLADDWKERTQKYQKGVMAYGFLQLIVTYRLISAYDEDELLVLLVIASEYRQSPDLCLALGLTDKIRVLIETLVKNNLRLEAIAYICAFDLVDKFPPADMLKVHLEYSKESLYHEAKKSHWKWHQIIDHEIAAVRKVTGCITDHKLESLYPPNDLEDYIRQLERQKAVRNNVARKQKQETGRKKTGQVPSANSKPRHECGTKLTSINVSVEAVSSTSSSAGSTVKLSPLQLLESFFADQAVPHVLWDSNFSANTNLLSGKMQADMAAIADDRSSDSD</sequence>
<dbReference type="PANTHER" id="PTHR31791:SF33">
    <property type="entry name" value="FRIGIDA-LIKE PROTEIN"/>
    <property type="match status" value="1"/>
</dbReference>
<accession>A0A6P5Z7H1</accession>
<dbReference type="GO" id="GO:0030154">
    <property type="term" value="P:cell differentiation"/>
    <property type="evidence" value="ECO:0007669"/>
    <property type="project" value="UniProtKB-KW"/>
</dbReference>
<feature type="region of interest" description="Disordered" evidence="6">
    <location>
        <begin position="256"/>
        <end position="294"/>
    </location>
</feature>
<evidence type="ECO:0000256" key="4">
    <source>
        <dbReference type="ARBA" id="ARBA00023089"/>
    </source>
</evidence>
<evidence type="ECO:0000313" key="8">
    <source>
        <dbReference type="RefSeq" id="XP_022748470.1"/>
    </source>
</evidence>
<dbReference type="GO" id="GO:0009908">
    <property type="term" value="P:flower development"/>
    <property type="evidence" value="ECO:0007669"/>
    <property type="project" value="UniProtKB-KW"/>
</dbReference>
<evidence type="ECO:0000256" key="5">
    <source>
        <dbReference type="RuleBase" id="RU364012"/>
    </source>
</evidence>
<name>A0A6P5Z7H1_DURZI</name>
<reference evidence="8" key="1">
    <citation type="submission" date="2025-08" db="UniProtKB">
        <authorList>
            <consortium name="RefSeq"/>
        </authorList>
    </citation>
    <scope>IDENTIFICATION</scope>
    <source>
        <tissue evidence="8">Fruit stalk</tissue>
    </source>
</reference>
<dbReference type="Proteomes" id="UP000515121">
    <property type="component" value="Unplaced"/>
</dbReference>
<keyword evidence="7" id="KW-1185">Reference proteome</keyword>
<dbReference type="AlphaFoldDB" id="A0A6P5Z7H1"/>
<evidence type="ECO:0000313" key="7">
    <source>
        <dbReference type="Proteomes" id="UP000515121"/>
    </source>
</evidence>
<comment type="similarity">
    <text evidence="1 5">Belongs to the Frigida family.</text>
</comment>
<keyword evidence="2 5" id="KW-0217">Developmental protein</keyword>
<evidence type="ECO:0000256" key="2">
    <source>
        <dbReference type="ARBA" id="ARBA00022473"/>
    </source>
</evidence>
<gene>
    <name evidence="8" type="primary">LOC111298039</name>
</gene>
<feature type="region of interest" description="Disordered" evidence="6">
    <location>
        <begin position="685"/>
        <end position="717"/>
    </location>
</feature>
<dbReference type="RefSeq" id="XP_022748470.1">
    <property type="nucleotide sequence ID" value="XM_022892735.1"/>
</dbReference>
<evidence type="ECO:0000256" key="6">
    <source>
        <dbReference type="SAM" id="MobiDB-lite"/>
    </source>
</evidence>
<protein>
    <recommendedName>
        <fullName evidence="5">FRIGIDA-like protein</fullName>
    </recommendedName>
</protein>
<dbReference type="KEGG" id="dzi:111298039"/>
<proteinExistence type="inferred from homology"/>
<keyword evidence="4 5" id="KW-0287">Flowering</keyword>
<keyword evidence="3 5" id="KW-0221">Differentiation</keyword>
<evidence type="ECO:0000256" key="3">
    <source>
        <dbReference type="ARBA" id="ARBA00022782"/>
    </source>
</evidence>
<dbReference type="PANTHER" id="PTHR31791">
    <property type="entry name" value="FRIGIDA-LIKE PROTEIN 3-RELATED"/>
    <property type="match status" value="1"/>
</dbReference>
<evidence type="ECO:0000256" key="1">
    <source>
        <dbReference type="ARBA" id="ARBA00008956"/>
    </source>
</evidence>
<organism evidence="7 8">
    <name type="scientific">Durio zibethinus</name>
    <name type="common">Durian</name>
    <dbReference type="NCBI Taxonomy" id="66656"/>
    <lineage>
        <taxon>Eukaryota</taxon>
        <taxon>Viridiplantae</taxon>
        <taxon>Streptophyta</taxon>
        <taxon>Embryophyta</taxon>
        <taxon>Tracheophyta</taxon>
        <taxon>Spermatophyta</taxon>
        <taxon>Magnoliopsida</taxon>
        <taxon>eudicotyledons</taxon>
        <taxon>Gunneridae</taxon>
        <taxon>Pentapetalae</taxon>
        <taxon>rosids</taxon>
        <taxon>malvids</taxon>
        <taxon>Malvales</taxon>
        <taxon>Malvaceae</taxon>
        <taxon>Helicteroideae</taxon>
        <taxon>Durio</taxon>
    </lineage>
</organism>
<dbReference type="Pfam" id="PF07899">
    <property type="entry name" value="Frigida"/>
    <property type="match status" value="2"/>
</dbReference>
<dbReference type="OrthoDB" id="1166041at2759"/>